<accession>A0A133PR31</accession>
<reference evidence="4 5" key="1">
    <citation type="submission" date="2016-01" db="EMBL/GenBank/DDBJ databases">
        <authorList>
            <person name="Oliw E.H."/>
        </authorList>
    </citation>
    <scope>NUCLEOTIDE SEQUENCE [LARGE SCALE GENOMIC DNA]</scope>
    <source>
        <strain evidence="4 5">CMW7756A</strain>
    </source>
</reference>
<evidence type="ECO:0000313" key="4">
    <source>
        <dbReference type="EMBL" id="KXA31069.1"/>
    </source>
</evidence>
<dbReference type="PANTHER" id="PTHR33392">
    <property type="entry name" value="POLYISOPRENYL-TEICHOIC ACID--PEPTIDOGLYCAN TEICHOIC ACID TRANSFERASE TAGU"/>
    <property type="match status" value="1"/>
</dbReference>
<feature type="domain" description="Cell envelope-related transcriptional attenuator" evidence="3">
    <location>
        <begin position="83"/>
        <end position="233"/>
    </location>
</feature>
<dbReference type="Gene3D" id="3.40.630.190">
    <property type="entry name" value="LCP protein"/>
    <property type="match status" value="1"/>
</dbReference>
<dbReference type="InterPro" id="IPR050922">
    <property type="entry name" value="LytR/CpsA/Psr_CW_biosynth"/>
</dbReference>
<dbReference type="PATRIC" id="fig|54005.3.peg.657"/>
<dbReference type="RefSeq" id="WP_060799891.1">
    <property type="nucleotide sequence ID" value="NZ_KQ957096.1"/>
</dbReference>
<name>A0A133PR31_9FIRM</name>
<protein>
    <submittedName>
        <fullName evidence="4">Cell envelope-like function transcriptional attenuator common domain protein</fullName>
    </submittedName>
</protein>
<comment type="caution">
    <text evidence="4">The sequence shown here is derived from an EMBL/GenBank/DDBJ whole genome shotgun (WGS) entry which is preliminary data.</text>
</comment>
<evidence type="ECO:0000256" key="1">
    <source>
        <dbReference type="ARBA" id="ARBA00006068"/>
    </source>
</evidence>
<feature type="compositionally biased region" description="Low complexity" evidence="2">
    <location>
        <begin position="363"/>
        <end position="383"/>
    </location>
</feature>
<proteinExistence type="inferred from homology"/>
<feature type="region of interest" description="Disordered" evidence="2">
    <location>
        <begin position="308"/>
        <end position="383"/>
    </location>
</feature>
<comment type="similarity">
    <text evidence="1">Belongs to the LytR/CpsA/Psr (LCP) family.</text>
</comment>
<sequence>MKYIYRIFVFLTVVLLLGALGLTFIFAPRGQKLANENKIKNKDQVQEPEKISIFNEDEDIVNILLVGIDSSEVTYEKDEDSKRADTIIVLSIDPKYDRVRLLSIPRDTYYKLKGYDNYRMNAAYSRGGIDLQVSSVEDFLGIKISHYVTVNYEAVKELVDAIGGVEVYTPAYKYTDPSTIPPLVINFEEGLHLLNGEDAVKYLRIRKIYKDQDLDRIKAQQGFIMKIFDKMKSPRMLLKLPKLVSIANKHIETDMNYGQLSYLAYYGVTLDRENIGMTTAPGRTKKGSPLYFVDKKDAMYVASELERLRNSSEVQGEEPRDYTEEELANMTETERAEAEQKMRDKKLRDKLKEEAIHEEEPSNENSNPNKTSKTSSKTTNEKN</sequence>
<dbReference type="AlphaFoldDB" id="A0A133PR31"/>
<evidence type="ECO:0000259" key="3">
    <source>
        <dbReference type="Pfam" id="PF03816"/>
    </source>
</evidence>
<dbReference type="Pfam" id="PF03816">
    <property type="entry name" value="LytR_cpsA_psr"/>
    <property type="match status" value="1"/>
</dbReference>
<feature type="compositionally biased region" description="Basic and acidic residues" evidence="2">
    <location>
        <begin position="332"/>
        <end position="360"/>
    </location>
</feature>
<dbReference type="NCBIfam" id="TIGR00350">
    <property type="entry name" value="lytR_cpsA_psr"/>
    <property type="match status" value="1"/>
</dbReference>
<evidence type="ECO:0000313" key="5">
    <source>
        <dbReference type="Proteomes" id="UP000070174"/>
    </source>
</evidence>
<dbReference type="InterPro" id="IPR004474">
    <property type="entry name" value="LytR_CpsA_psr"/>
</dbReference>
<gene>
    <name evidence="4" type="ORF">HMPREF3229_00669</name>
</gene>
<dbReference type="PANTHER" id="PTHR33392:SF6">
    <property type="entry name" value="POLYISOPRENYL-TEICHOIC ACID--PEPTIDOGLYCAN TEICHOIC ACID TRANSFERASE TAGU"/>
    <property type="match status" value="1"/>
</dbReference>
<organism evidence="4">
    <name type="scientific">Peptoniphilus harei</name>
    <dbReference type="NCBI Taxonomy" id="54005"/>
    <lineage>
        <taxon>Bacteria</taxon>
        <taxon>Bacillati</taxon>
        <taxon>Bacillota</taxon>
        <taxon>Tissierellia</taxon>
        <taxon>Tissierellales</taxon>
        <taxon>Peptoniphilaceae</taxon>
        <taxon>Peptoniphilus</taxon>
    </lineage>
</organism>
<dbReference type="EMBL" id="LRQE01000021">
    <property type="protein sequence ID" value="KXA31069.1"/>
    <property type="molecule type" value="Genomic_DNA"/>
</dbReference>
<dbReference type="Proteomes" id="UP000070174">
    <property type="component" value="Unassembled WGS sequence"/>
</dbReference>
<evidence type="ECO:0000256" key="2">
    <source>
        <dbReference type="SAM" id="MobiDB-lite"/>
    </source>
</evidence>